<dbReference type="EMBL" id="JBHSLF010000045">
    <property type="protein sequence ID" value="MFC5345323.1"/>
    <property type="molecule type" value="Genomic_DNA"/>
</dbReference>
<protein>
    <submittedName>
        <fullName evidence="2">Uncharacterized protein</fullName>
    </submittedName>
</protein>
<name>A0ABW0FYE1_9CAUL</name>
<dbReference type="Proteomes" id="UP001596152">
    <property type="component" value="Unassembled WGS sequence"/>
</dbReference>
<evidence type="ECO:0000313" key="2">
    <source>
        <dbReference type="EMBL" id="MFC5345323.1"/>
    </source>
</evidence>
<evidence type="ECO:0000313" key="3">
    <source>
        <dbReference type="Proteomes" id="UP001596152"/>
    </source>
</evidence>
<dbReference type="RefSeq" id="WP_374036562.1">
    <property type="nucleotide sequence ID" value="NZ_CP169082.1"/>
</dbReference>
<sequence length="104" mass="11047">MGPQHVGCFDQSCGLHIEQQRLGGLFRASQAFPHRTDGGDGAPRVQGDGVGDEGIRAANLEVQRCEDRFGEVPEIVGDDDGGLGLERCGDDMGIVRVRQVSIGV</sequence>
<accession>A0ABW0FYE1</accession>
<feature type="region of interest" description="Disordered" evidence="1">
    <location>
        <begin position="28"/>
        <end position="53"/>
    </location>
</feature>
<reference evidence="3" key="1">
    <citation type="journal article" date="2019" name="Int. J. Syst. Evol. Microbiol.">
        <title>The Global Catalogue of Microorganisms (GCM) 10K type strain sequencing project: providing services to taxonomists for standard genome sequencing and annotation.</title>
        <authorList>
            <consortium name="The Broad Institute Genomics Platform"/>
            <consortium name="The Broad Institute Genome Sequencing Center for Infectious Disease"/>
            <person name="Wu L."/>
            <person name="Ma J."/>
        </authorList>
    </citation>
    <scope>NUCLEOTIDE SEQUENCE [LARGE SCALE GENOMIC DNA]</scope>
    <source>
        <strain evidence="3">JCM 12125</strain>
    </source>
</reference>
<gene>
    <name evidence="2" type="ORF">ACFPIE_15505</name>
</gene>
<comment type="caution">
    <text evidence="2">The sequence shown here is derived from an EMBL/GenBank/DDBJ whole genome shotgun (WGS) entry which is preliminary data.</text>
</comment>
<keyword evidence="3" id="KW-1185">Reference proteome</keyword>
<evidence type="ECO:0000256" key="1">
    <source>
        <dbReference type="SAM" id="MobiDB-lite"/>
    </source>
</evidence>
<proteinExistence type="predicted"/>
<organism evidence="2 3">
    <name type="scientific">Brevundimonas staleyi</name>
    <dbReference type="NCBI Taxonomy" id="74326"/>
    <lineage>
        <taxon>Bacteria</taxon>
        <taxon>Pseudomonadati</taxon>
        <taxon>Pseudomonadota</taxon>
        <taxon>Alphaproteobacteria</taxon>
        <taxon>Caulobacterales</taxon>
        <taxon>Caulobacteraceae</taxon>
        <taxon>Brevundimonas</taxon>
    </lineage>
</organism>